<dbReference type="EMBL" id="JYNY01000510">
    <property type="protein sequence ID" value="KJJ83660.1"/>
    <property type="molecule type" value="Genomic_DNA"/>
</dbReference>
<proteinExistence type="predicted"/>
<dbReference type="AlphaFoldDB" id="A0A0F0CQG8"/>
<name>A0A0F0CQG8_9BACT</name>
<gene>
    <name evidence="1" type="ORF">OMAG_002469</name>
</gene>
<accession>A0A0F0CQG8</accession>
<dbReference type="Proteomes" id="UP000033428">
    <property type="component" value="Unassembled WGS sequence"/>
</dbReference>
<evidence type="ECO:0000313" key="1">
    <source>
        <dbReference type="EMBL" id="KJJ83660.1"/>
    </source>
</evidence>
<reference evidence="1 2" key="1">
    <citation type="submission" date="2015-02" db="EMBL/GenBank/DDBJ databases">
        <title>Single-cell genomics of uncultivated deep-branching MTB reveals a conserved set of magnetosome genes.</title>
        <authorList>
            <person name="Kolinko S."/>
            <person name="Richter M."/>
            <person name="Glockner F.O."/>
            <person name="Brachmann A."/>
            <person name="Schuler D."/>
        </authorList>
    </citation>
    <scope>NUCLEOTIDE SEQUENCE [LARGE SCALE GENOMIC DNA]</scope>
    <source>
        <strain evidence="1">SKK-01</strain>
    </source>
</reference>
<keyword evidence="2" id="KW-1185">Reference proteome</keyword>
<organism evidence="1 2">
    <name type="scientific">Candidatus Omnitrophus magneticus</name>
    <dbReference type="NCBI Taxonomy" id="1609969"/>
    <lineage>
        <taxon>Bacteria</taxon>
        <taxon>Pseudomonadati</taxon>
        <taxon>Candidatus Omnitrophota</taxon>
        <taxon>Candidatus Omnitrophus</taxon>
    </lineage>
</organism>
<evidence type="ECO:0000313" key="2">
    <source>
        <dbReference type="Proteomes" id="UP000033428"/>
    </source>
</evidence>
<comment type="caution">
    <text evidence="1">The sequence shown here is derived from an EMBL/GenBank/DDBJ whole genome shotgun (WGS) entry which is preliminary data.</text>
</comment>
<protein>
    <submittedName>
        <fullName evidence="1">Uncharacterized protein</fullName>
    </submittedName>
</protein>
<sequence>MRTKSVKIRTAHVTSQHDYRFQDIVDCGDEVRKVYACDCGAQMVEVYLLLETRWVNDKEHHAKAATDDQR</sequence>